<accession>A0A1K0GPT6</accession>
<dbReference type="InterPro" id="IPR012296">
    <property type="entry name" value="Nuclease_put_TT1808"/>
</dbReference>
<dbReference type="PANTHER" id="PTHR35400">
    <property type="entry name" value="SLR1083 PROTEIN"/>
    <property type="match status" value="1"/>
</dbReference>
<evidence type="ECO:0000259" key="1">
    <source>
        <dbReference type="Pfam" id="PF05685"/>
    </source>
</evidence>
<dbReference type="EMBL" id="MEIA01000099">
    <property type="protein sequence ID" value="OJF14406.1"/>
    <property type="molecule type" value="Genomic_DNA"/>
</dbReference>
<dbReference type="Proteomes" id="UP000182486">
    <property type="component" value="Unassembled WGS sequence"/>
</dbReference>
<name>A0A1K0GPT6_9ACTN</name>
<dbReference type="RefSeq" id="WP_071804767.1">
    <property type="nucleotide sequence ID" value="NZ_MEIA01000099.1"/>
</dbReference>
<reference evidence="2 3" key="1">
    <citation type="submission" date="2016-09" db="EMBL/GenBank/DDBJ databases">
        <title>Couchioplanes caeruleus draft genome sequence.</title>
        <authorList>
            <person name="Sheehan J."/>
            <person name="Caffrey P."/>
        </authorList>
    </citation>
    <scope>NUCLEOTIDE SEQUENCE [LARGE SCALE GENOMIC DNA]</scope>
    <source>
        <strain evidence="2 3">DSM 43634</strain>
    </source>
</reference>
<dbReference type="SUPFAM" id="SSF52980">
    <property type="entry name" value="Restriction endonuclease-like"/>
    <property type="match status" value="1"/>
</dbReference>
<dbReference type="AlphaFoldDB" id="A0A1K0GPT6"/>
<dbReference type="CDD" id="cd06260">
    <property type="entry name" value="DUF820-like"/>
    <property type="match status" value="1"/>
</dbReference>
<feature type="domain" description="Putative restriction endonuclease" evidence="1">
    <location>
        <begin position="21"/>
        <end position="162"/>
    </location>
</feature>
<dbReference type="InterPro" id="IPR011335">
    <property type="entry name" value="Restrct_endonuc-II-like"/>
</dbReference>
<gene>
    <name evidence="2" type="ORF">BG844_09900</name>
</gene>
<evidence type="ECO:0000313" key="2">
    <source>
        <dbReference type="EMBL" id="OJF14406.1"/>
    </source>
</evidence>
<organism evidence="2 3">
    <name type="scientific">Couchioplanes caeruleus subsp. caeruleus</name>
    <dbReference type="NCBI Taxonomy" id="56427"/>
    <lineage>
        <taxon>Bacteria</taxon>
        <taxon>Bacillati</taxon>
        <taxon>Actinomycetota</taxon>
        <taxon>Actinomycetes</taxon>
        <taxon>Micromonosporales</taxon>
        <taxon>Micromonosporaceae</taxon>
        <taxon>Couchioplanes</taxon>
    </lineage>
</organism>
<dbReference type="Pfam" id="PF05685">
    <property type="entry name" value="Uma2"/>
    <property type="match status" value="1"/>
</dbReference>
<dbReference type="InterPro" id="IPR008538">
    <property type="entry name" value="Uma2"/>
</dbReference>
<evidence type="ECO:0000313" key="3">
    <source>
        <dbReference type="Proteomes" id="UP000182486"/>
    </source>
</evidence>
<dbReference type="Gene3D" id="3.90.1570.10">
    <property type="entry name" value="tt1808, chain A"/>
    <property type="match status" value="1"/>
</dbReference>
<comment type="caution">
    <text evidence="2">The sequence shown here is derived from an EMBL/GenBank/DDBJ whole genome shotgun (WGS) entry which is preliminary data.</text>
</comment>
<sequence>MTSALIGRSLPMEALPTTEVDYLQLGETSAISELWDGNVLTCPRDTPRHQMILNALGNALRAGRTDLNVITGIPVRLGPGRIAVPDLIITGAIDPDVPLVEAGSVRLVCEITSAASATVDWTLKMHAYAQARIPCYLVAEPERGLLHSHMLTAQGYVEQSVMQLVRVTGLNL</sequence>
<dbReference type="PANTHER" id="PTHR35400:SF3">
    <property type="entry name" value="SLL1072 PROTEIN"/>
    <property type="match status" value="1"/>
</dbReference>
<protein>
    <recommendedName>
        <fullName evidence="1">Putative restriction endonuclease domain-containing protein</fullName>
    </recommendedName>
</protein>
<keyword evidence="3" id="KW-1185">Reference proteome</keyword>
<proteinExistence type="predicted"/>